<evidence type="ECO:0000256" key="9">
    <source>
        <dbReference type="ARBA" id="ARBA00023077"/>
    </source>
</evidence>
<evidence type="ECO:0000256" key="10">
    <source>
        <dbReference type="ARBA" id="ARBA00023136"/>
    </source>
</evidence>
<name>A0ABT3KJ09_9GAMM</name>
<dbReference type="PANTHER" id="PTHR32552">
    <property type="entry name" value="FERRICHROME IRON RECEPTOR-RELATED"/>
    <property type="match status" value="1"/>
</dbReference>
<dbReference type="RefSeq" id="WP_265219853.1">
    <property type="nucleotide sequence ID" value="NZ_JAPEUL010000009.1"/>
</dbReference>
<evidence type="ECO:0000313" key="15">
    <source>
        <dbReference type="Proteomes" id="UP001431181"/>
    </source>
</evidence>
<keyword evidence="14" id="KW-0675">Receptor</keyword>
<keyword evidence="5 12" id="KW-0812">Transmembrane</keyword>
<comment type="similarity">
    <text evidence="12">Belongs to the TonB-dependent receptor family.</text>
</comment>
<keyword evidence="3 12" id="KW-1134">Transmembrane beta strand</keyword>
<accession>A0ABT3KJ09</accession>
<dbReference type="PANTHER" id="PTHR32552:SF89">
    <property type="entry name" value="CATECHOLATE SIDEROPHORE RECEPTOR FIU"/>
    <property type="match status" value="1"/>
</dbReference>
<evidence type="ECO:0000256" key="12">
    <source>
        <dbReference type="PROSITE-ProRule" id="PRU01360"/>
    </source>
</evidence>
<gene>
    <name evidence="14" type="ORF">ONZ52_16800</name>
</gene>
<dbReference type="InterPro" id="IPR039426">
    <property type="entry name" value="TonB-dep_rcpt-like"/>
</dbReference>
<protein>
    <submittedName>
        <fullName evidence="14">TonB-dependent receptor</fullName>
    </submittedName>
</protein>
<reference evidence="14" key="1">
    <citation type="submission" date="2022-11" db="EMBL/GenBank/DDBJ databases">
        <title>Marinomonas sp. nov., isolated from marine algae.</title>
        <authorList>
            <person name="Choi D.G."/>
            <person name="Kim J.M."/>
            <person name="Lee J.K."/>
            <person name="Baek J.H."/>
            <person name="Jeon C.O."/>
        </authorList>
    </citation>
    <scope>NUCLEOTIDE SEQUENCE</scope>
    <source>
        <strain evidence="14">KJ51-3</strain>
    </source>
</reference>
<dbReference type="EMBL" id="JAPEUL010000009">
    <property type="protein sequence ID" value="MCW4630500.1"/>
    <property type="molecule type" value="Genomic_DNA"/>
</dbReference>
<keyword evidence="7" id="KW-0408">Iron</keyword>
<evidence type="ECO:0000256" key="11">
    <source>
        <dbReference type="ARBA" id="ARBA00023237"/>
    </source>
</evidence>
<evidence type="ECO:0000256" key="4">
    <source>
        <dbReference type="ARBA" id="ARBA00022496"/>
    </source>
</evidence>
<comment type="subcellular location">
    <subcellularLocation>
        <location evidence="1 12">Cell outer membrane</location>
        <topology evidence="1 12">Multi-pass membrane protein</topology>
    </subcellularLocation>
</comment>
<evidence type="ECO:0000256" key="1">
    <source>
        <dbReference type="ARBA" id="ARBA00004571"/>
    </source>
</evidence>
<dbReference type="SUPFAM" id="SSF56935">
    <property type="entry name" value="Porins"/>
    <property type="match status" value="1"/>
</dbReference>
<dbReference type="Proteomes" id="UP001431181">
    <property type="component" value="Unassembled WGS sequence"/>
</dbReference>
<keyword evidence="6" id="KW-0732">Signal</keyword>
<dbReference type="PROSITE" id="PS52016">
    <property type="entry name" value="TONB_DEPENDENT_REC_3"/>
    <property type="match status" value="1"/>
</dbReference>
<dbReference type="InterPro" id="IPR000531">
    <property type="entry name" value="Beta-barrel_TonB"/>
</dbReference>
<sequence>MGIRADYGDRYWDVAVFDASYGDLVIWSNYTGSWKAYNVDSTAQGIELSSGLTLEQWRLGAAFTWLDAKDDETGFQLPKRAQRSARLSLDRTFEQGQIGMTLIGANGRATTLGSDEMLPGYVTLDLRASYDFAIDWNAELSVKNALDKEYQTAKDYINPGRGVFLTLNYSAF</sequence>
<proteinExistence type="inferred from homology"/>
<keyword evidence="10 12" id="KW-0472">Membrane</keyword>
<evidence type="ECO:0000256" key="2">
    <source>
        <dbReference type="ARBA" id="ARBA00022448"/>
    </source>
</evidence>
<keyword evidence="8" id="KW-0406">Ion transport</keyword>
<feature type="domain" description="TonB-dependent receptor-like beta-barrel" evidence="13">
    <location>
        <begin position="3"/>
        <end position="144"/>
    </location>
</feature>
<keyword evidence="9" id="KW-0798">TonB box</keyword>
<keyword evidence="15" id="KW-1185">Reference proteome</keyword>
<keyword evidence="11 12" id="KW-0998">Cell outer membrane</keyword>
<evidence type="ECO:0000256" key="8">
    <source>
        <dbReference type="ARBA" id="ARBA00023065"/>
    </source>
</evidence>
<evidence type="ECO:0000256" key="3">
    <source>
        <dbReference type="ARBA" id="ARBA00022452"/>
    </source>
</evidence>
<dbReference type="Pfam" id="PF00593">
    <property type="entry name" value="TonB_dep_Rec_b-barrel"/>
    <property type="match status" value="1"/>
</dbReference>
<keyword evidence="4" id="KW-0410">Iron transport</keyword>
<evidence type="ECO:0000313" key="14">
    <source>
        <dbReference type="EMBL" id="MCW4630500.1"/>
    </source>
</evidence>
<dbReference type="InterPro" id="IPR036942">
    <property type="entry name" value="Beta-barrel_TonB_sf"/>
</dbReference>
<dbReference type="Gene3D" id="2.40.170.20">
    <property type="entry name" value="TonB-dependent receptor, beta-barrel domain"/>
    <property type="match status" value="1"/>
</dbReference>
<evidence type="ECO:0000259" key="13">
    <source>
        <dbReference type="Pfam" id="PF00593"/>
    </source>
</evidence>
<organism evidence="14 15">
    <name type="scientific">Marinomonas rhodophyticola</name>
    <dbReference type="NCBI Taxonomy" id="2992803"/>
    <lineage>
        <taxon>Bacteria</taxon>
        <taxon>Pseudomonadati</taxon>
        <taxon>Pseudomonadota</taxon>
        <taxon>Gammaproteobacteria</taxon>
        <taxon>Oceanospirillales</taxon>
        <taxon>Oceanospirillaceae</taxon>
        <taxon>Marinomonas</taxon>
    </lineage>
</organism>
<comment type="caution">
    <text evidence="14">The sequence shown here is derived from an EMBL/GenBank/DDBJ whole genome shotgun (WGS) entry which is preliminary data.</text>
</comment>
<keyword evidence="2 12" id="KW-0813">Transport</keyword>
<evidence type="ECO:0000256" key="5">
    <source>
        <dbReference type="ARBA" id="ARBA00022692"/>
    </source>
</evidence>
<evidence type="ECO:0000256" key="7">
    <source>
        <dbReference type="ARBA" id="ARBA00023004"/>
    </source>
</evidence>
<evidence type="ECO:0000256" key="6">
    <source>
        <dbReference type="ARBA" id="ARBA00022729"/>
    </source>
</evidence>